<sequence>MHFKSLHTIWLTLFTTLVLLVSSVANSEPLMNIQMMSTGMAHHPAMMSDNEHCGMPGMMDVSMTDVSMPEASVAENGGVRETSMNCGGGSGMVHTCCTAACTIVFVPLPNPINSLMPVVYRTTITPEVASPVVHVSRDLYRPPIAKIRPSIRPCVCTAGCFNAP</sequence>
<gene>
    <name evidence="1" type="ORF">HB761_22005</name>
</gene>
<organism evidence="1 2">
    <name type="scientific">Vibrio campbellii</name>
    <dbReference type="NCBI Taxonomy" id="680"/>
    <lineage>
        <taxon>Bacteria</taxon>
        <taxon>Pseudomonadati</taxon>
        <taxon>Pseudomonadota</taxon>
        <taxon>Gammaproteobacteria</taxon>
        <taxon>Vibrionales</taxon>
        <taxon>Vibrionaceae</taxon>
        <taxon>Vibrio</taxon>
    </lineage>
</organism>
<evidence type="ECO:0000313" key="2">
    <source>
        <dbReference type="Proteomes" id="UP001058687"/>
    </source>
</evidence>
<dbReference type="EMBL" id="CP050468">
    <property type="protein sequence ID" value="UTZ29303.1"/>
    <property type="molecule type" value="Genomic_DNA"/>
</dbReference>
<proteinExistence type="predicted"/>
<evidence type="ECO:0000313" key="1">
    <source>
        <dbReference type="EMBL" id="UTZ29303.1"/>
    </source>
</evidence>
<protein>
    <recommendedName>
        <fullName evidence="3">DUF2946 domain-containing protein</fullName>
    </recommendedName>
</protein>
<evidence type="ECO:0008006" key="3">
    <source>
        <dbReference type="Google" id="ProtNLM"/>
    </source>
</evidence>
<dbReference type="Proteomes" id="UP001058687">
    <property type="component" value="Chromosome 2"/>
</dbReference>
<name>A0AAE9SQ27_9VIBR</name>
<reference evidence="1" key="1">
    <citation type="submission" date="2020-03" db="EMBL/GenBank/DDBJ databases">
        <title>Five strains of Vibrio campbellii isolated from Mariana Trench.</title>
        <authorList>
            <person name="Liang J."/>
            <person name="Zhang X.-H."/>
        </authorList>
    </citation>
    <scope>NUCLEOTIDE SEQUENCE</scope>
    <source>
        <strain evidence="1">LJC014</strain>
    </source>
</reference>
<dbReference type="AlphaFoldDB" id="A0AAE9SQ27"/>
<dbReference type="RefSeq" id="WP_255941572.1">
    <property type="nucleotide sequence ID" value="NZ_CP050468.1"/>
</dbReference>
<accession>A0AAE9SQ27</accession>